<evidence type="ECO:0000256" key="3">
    <source>
        <dbReference type="ARBA" id="ARBA00022679"/>
    </source>
</evidence>
<comment type="pathway">
    <text evidence="7">Protein modification; lipoprotein biosynthesis (diacylglyceryl transfer).</text>
</comment>
<proteinExistence type="inferred from homology"/>
<keyword evidence="3 7" id="KW-0808">Transferase</keyword>
<keyword evidence="2 7" id="KW-1003">Cell membrane</keyword>
<evidence type="ECO:0000256" key="4">
    <source>
        <dbReference type="ARBA" id="ARBA00022692"/>
    </source>
</evidence>
<organism evidence="9 10">
    <name type="scientific">Candidatus Uhrbacteria bacterium GW2011_GWC1_41_20</name>
    <dbReference type="NCBI Taxonomy" id="1618983"/>
    <lineage>
        <taxon>Bacteria</taxon>
        <taxon>Candidatus Uhriibacteriota</taxon>
    </lineage>
</organism>
<dbReference type="GO" id="GO:0005886">
    <property type="term" value="C:plasma membrane"/>
    <property type="evidence" value="ECO:0007669"/>
    <property type="project" value="UniProtKB-SubCell"/>
</dbReference>
<dbReference type="Proteomes" id="UP000033930">
    <property type="component" value="Unassembled WGS sequence"/>
</dbReference>
<dbReference type="HAMAP" id="MF_01147">
    <property type="entry name" value="Lgt"/>
    <property type="match status" value="1"/>
</dbReference>
<dbReference type="Pfam" id="PF01790">
    <property type="entry name" value="LGT"/>
    <property type="match status" value="1"/>
</dbReference>
<feature type="transmembrane region" description="Helical" evidence="7">
    <location>
        <begin position="20"/>
        <end position="40"/>
    </location>
</feature>
<comment type="subcellular location">
    <subcellularLocation>
        <location evidence="7">Cell membrane</location>
        <topology evidence="7">Multi-pass membrane protein</topology>
    </subcellularLocation>
</comment>
<dbReference type="PROSITE" id="PS01311">
    <property type="entry name" value="LGT"/>
    <property type="match status" value="1"/>
</dbReference>
<evidence type="ECO:0000256" key="6">
    <source>
        <dbReference type="ARBA" id="ARBA00023136"/>
    </source>
</evidence>
<dbReference type="GO" id="GO:0008961">
    <property type="term" value="F:phosphatidylglycerol-prolipoprotein diacylglyceryl transferase activity"/>
    <property type="evidence" value="ECO:0007669"/>
    <property type="project" value="UniProtKB-UniRule"/>
</dbReference>
<comment type="catalytic activity">
    <reaction evidence="7">
        <text>L-cysteinyl-[prolipoprotein] + a 1,2-diacyl-sn-glycero-3-phospho-(1'-sn-glycerol) = an S-1,2-diacyl-sn-glyceryl-L-cysteinyl-[prolipoprotein] + sn-glycerol 1-phosphate + H(+)</text>
        <dbReference type="Rhea" id="RHEA:56712"/>
        <dbReference type="Rhea" id="RHEA-COMP:14679"/>
        <dbReference type="Rhea" id="RHEA-COMP:14680"/>
        <dbReference type="ChEBI" id="CHEBI:15378"/>
        <dbReference type="ChEBI" id="CHEBI:29950"/>
        <dbReference type="ChEBI" id="CHEBI:57685"/>
        <dbReference type="ChEBI" id="CHEBI:64716"/>
        <dbReference type="ChEBI" id="CHEBI:140658"/>
        <dbReference type="EC" id="2.5.1.145"/>
    </reaction>
</comment>
<dbReference type="InterPro" id="IPR001640">
    <property type="entry name" value="Lgt"/>
</dbReference>
<dbReference type="PATRIC" id="fig|1618983.3.peg.315"/>
<comment type="caution">
    <text evidence="9">The sequence shown here is derived from an EMBL/GenBank/DDBJ whole genome shotgun (WGS) entry which is preliminary data.</text>
</comment>
<name>A0A0G0VEY8_9BACT</name>
<dbReference type="EMBL" id="LCAW01000006">
    <property type="protein sequence ID" value="KKR99408.1"/>
    <property type="molecule type" value="Genomic_DNA"/>
</dbReference>
<feature type="transmembrane region" description="Helical" evidence="7">
    <location>
        <begin position="283"/>
        <end position="301"/>
    </location>
</feature>
<feature type="transmembrane region" description="Helical" evidence="7">
    <location>
        <begin position="244"/>
        <end position="263"/>
    </location>
</feature>
<keyword evidence="6 7" id="KW-0472">Membrane</keyword>
<evidence type="ECO:0000256" key="7">
    <source>
        <dbReference type="HAMAP-Rule" id="MF_01147"/>
    </source>
</evidence>
<keyword evidence="9" id="KW-0449">Lipoprotein</keyword>
<dbReference type="PANTHER" id="PTHR30589">
    <property type="entry name" value="PROLIPOPROTEIN DIACYLGLYCERYL TRANSFERASE"/>
    <property type="match status" value="1"/>
</dbReference>
<keyword evidence="4 7" id="KW-0812">Transmembrane</keyword>
<evidence type="ECO:0000256" key="5">
    <source>
        <dbReference type="ARBA" id="ARBA00022989"/>
    </source>
</evidence>
<comment type="function">
    <text evidence="7">Catalyzes the transfer of the diacylglyceryl group from phosphatidylglycerol to the sulfhydryl group of the N-terminal cysteine of a prolipoprotein, the first step in the formation of mature lipoproteins.</text>
</comment>
<feature type="transmembrane region" description="Helical" evidence="7">
    <location>
        <begin position="121"/>
        <end position="140"/>
    </location>
</feature>
<keyword evidence="5 7" id="KW-1133">Transmembrane helix</keyword>
<sequence>MFINTINPIAFELGFLTIRWYGIFLGLGVGLGLLTLVTIARRQMETTTTTPALRSAELRSGTASPSLEKGGGRSPDELLSIALWLIIGGLIGARIGHILFYNLNHFLSNPIEIIMINHGGLSSHGMALGLILAFLVYIKIKATTPDPSLGRRGYFLAWRDIIDLLVIPIPLIAGFIRIGNYFNSEIVGRASDLPWAVQFPLYESNPIFRHPSQIYEALIAFAVFGILLLIRYRYPLLPKEGSGVVAYQLTPPSLTFIFIFLYFTTRFLIEFVKEYPTYFHLTIGQWLSVPFIFFSTIWLTNKFLRNK</sequence>
<reference evidence="9 10" key="1">
    <citation type="journal article" date="2015" name="Nature">
        <title>rRNA introns, odd ribosomes, and small enigmatic genomes across a large radiation of phyla.</title>
        <authorList>
            <person name="Brown C.T."/>
            <person name="Hug L.A."/>
            <person name="Thomas B.C."/>
            <person name="Sharon I."/>
            <person name="Castelle C.J."/>
            <person name="Singh A."/>
            <person name="Wilkins M.J."/>
            <person name="Williams K.H."/>
            <person name="Banfield J.F."/>
        </authorList>
    </citation>
    <scope>NUCLEOTIDE SEQUENCE [LARGE SCALE GENOMIC DNA]</scope>
</reference>
<protein>
    <recommendedName>
        <fullName evidence="7">Phosphatidylglycerol--prolipoprotein diacylglyceryl transferase</fullName>
        <ecNumber evidence="7">2.5.1.145</ecNumber>
    </recommendedName>
</protein>
<evidence type="ECO:0000256" key="2">
    <source>
        <dbReference type="ARBA" id="ARBA00022475"/>
    </source>
</evidence>
<accession>A0A0G0VEY8</accession>
<evidence type="ECO:0000256" key="1">
    <source>
        <dbReference type="ARBA" id="ARBA00007150"/>
    </source>
</evidence>
<feature type="transmembrane region" description="Helical" evidence="7">
    <location>
        <begin position="78"/>
        <end position="101"/>
    </location>
</feature>
<dbReference type="PANTHER" id="PTHR30589:SF0">
    <property type="entry name" value="PHOSPHATIDYLGLYCEROL--PROLIPOPROTEIN DIACYLGLYCERYL TRANSFERASE"/>
    <property type="match status" value="1"/>
</dbReference>
<evidence type="ECO:0000256" key="8">
    <source>
        <dbReference type="SAM" id="MobiDB-lite"/>
    </source>
</evidence>
<gene>
    <name evidence="7" type="primary">lgt</name>
    <name evidence="9" type="ORF">UU50_C0006G0011</name>
</gene>
<evidence type="ECO:0000313" key="9">
    <source>
        <dbReference type="EMBL" id="KKR99408.1"/>
    </source>
</evidence>
<dbReference type="EC" id="2.5.1.145" evidence="7"/>
<evidence type="ECO:0000313" key="10">
    <source>
        <dbReference type="Proteomes" id="UP000033930"/>
    </source>
</evidence>
<dbReference type="UniPathway" id="UPA00664"/>
<feature type="region of interest" description="Disordered" evidence="8">
    <location>
        <begin position="48"/>
        <end position="73"/>
    </location>
</feature>
<feature type="transmembrane region" description="Helical" evidence="7">
    <location>
        <begin position="214"/>
        <end position="232"/>
    </location>
</feature>
<dbReference type="GO" id="GO:0042158">
    <property type="term" value="P:lipoprotein biosynthetic process"/>
    <property type="evidence" value="ECO:0007669"/>
    <property type="project" value="UniProtKB-UniRule"/>
</dbReference>
<dbReference type="AlphaFoldDB" id="A0A0G0VEY8"/>
<feature type="binding site" evidence="7">
    <location>
        <position position="177"/>
    </location>
    <ligand>
        <name>a 1,2-diacyl-sn-glycero-3-phospho-(1'-sn-glycerol)</name>
        <dbReference type="ChEBI" id="CHEBI:64716"/>
    </ligand>
</feature>
<feature type="transmembrane region" description="Helical" evidence="7">
    <location>
        <begin position="161"/>
        <end position="182"/>
    </location>
</feature>
<comment type="similarity">
    <text evidence="1 7">Belongs to the Lgt family.</text>
</comment>